<dbReference type="Pfam" id="PF00668">
    <property type="entry name" value="Condensation"/>
    <property type="match status" value="3"/>
</dbReference>
<feature type="non-terminal residue" evidence="2">
    <location>
        <position position="1"/>
    </location>
</feature>
<keyword evidence="3" id="KW-1185">Reference proteome</keyword>
<sequence>RSGAAAQDALLAALASAATRVLGGDALLVDVEGHGRDAPVPGVDLTRTVGWFTTIAPVVLPVSASPMRTLAAAKAAVAALPGRGFSYGALRALNPRMGEALAALEPAEIVFNYLGQWDQSWPTALPVRPAAESEGPGFAPTTPRPYRLEVAALVMDGQLRMDWTCDPRQTDPALVERLADAFAAALTGLLDEDPFYRLAPQQAAMLAHAAARPDSEAYAVQLAATLPDGLDVTAFQAAWDRALSRHAALRAAFGPGPGGVPEQRFPDRVQAPWRLEDWSALDRAEAESRFAMWREQDRHAGFDPAAAPLMRFTLVRVTGGYRFLWTHHHLLMDGWSLPLLLEEVGRAYDGPTPDGPAPDVRDFLSWLDRQDAAAARAFWAEELAGLPPAALSWPPVPPDARTGRRFAEAVRTPPPALGAALAAFARRHRLTVPVLVMGAWALVLGRRCGNGDVVGGDVVSGDVVSGEVVFGVTSALRPPELPGVERMIGPLINTLPLRIGAPGPLPLPDWLSGVQRRRAAQTAHAHLPLAAVAEAAGLAPGRAPFATTLRVQTYPAGKDGGALRFAAVDMTDHWHYPLNLEVVPGEAMVVAAGYDTALLPATAVEDILDDFLTTLAAVAEGRNP</sequence>
<dbReference type="SUPFAM" id="SSF52777">
    <property type="entry name" value="CoA-dependent acyltransferases"/>
    <property type="match status" value="3"/>
</dbReference>
<comment type="caution">
    <text evidence="2">The sequence shown here is derived from an EMBL/GenBank/DDBJ whole genome shotgun (WGS) entry which is preliminary data.</text>
</comment>
<feature type="domain" description="Condensation" evidence="1">
    <location>
        <begin position="195"/>
        <end position="461"/>
    </location>
</feature>
<feature type="domain" description="Condensation" evidence="1">
    <location>
        <begin position="467"/>
        <end position="620"/>
    </location>
</feature>
<feature type="domain" description="Condensation" evidence="1">
    <location>
        <begin position="3"/>
        <end position="190"/>
    </location>
</feature>
<organism evidence="2 3">
    <name type="scientific">Azospirillum isscasi</name>
    <dbReference type="NCBI Taxonomy" id="3053926"/>
    <lineage>
        <taxon>Bacteria</taxon>
        <taxon>Pseudomonadati</taxon>
        <taxon>Pseudomonadota</taxon>
        <taxon>Alphaproteobacteria</taxon>
        <taxon>Rhodospirillales</taxon>
        <taxon>Azospirillaceae</taxon>
        <taxon>Azospirillum</taxon>
    </lineage>
</organism>
<dbReference type="Gene3D" id="3.30.559.10">
    <property type="entry name" value="Chloramphenicol acetyltransferase-like domain"/>
    <property type="match status" value="1"/>
</dbReference>
<evidence type="ECO:0000313" key="2">
    <source>
        <dbReference type="EMBL" id="MDQ2103729.1"/>
    </source>
</evidence>
<name>A0ABU0WJG2_9PROT</name>
<dbReference type="PANTHER" id="PTHR45398">
    <property type="match status" value="1"/>
</dbReference>
<dbReference type="PANTHER" id="PTHR45398:SF1">
    <property type="entry name" value="ENZYME, PUTATIVE (JCVI)-RELATED"/>
    <property type="match status" value="1"/>
</dbReference>
<dbReference type="RefSeq" id="WP_306706992.1">
    <property type="nucleotide sequence ID" value="NZ_JAUJFI010000058.1"/>
</dbReference>
<dbReference type="Gene3D" id="3.30.559.30">
    <property type="entry name" value="Nonribosomal peptide synthetase, condensation domain"/>
    <property type="match status" value="2"/>
</dbReference>
<protein>
    <submittedName>
        <fullName evidence="2">Condensation domain-containing protein</fullName>
    </submittedName>
</protein>
<dbReference type="InterPro" id="IPR001242">
    <property type="entry name" value="Condensation_dom"/>
</dbReference>
<proteinExistence type="predicted"/>
<dbReference type="EMBL" id="JAUJFI010000058">
    <property type="protein sequence ID" value="MDQ2103729.1"/>
    <property type="molecule type" value="Genomic_DNA"/>
</dbReference>
<gene>
    <name evidence="2" type="ORF">QSG27_13595</name>
</gene>
<evidence type="ECO:0000259" key="1">
    <source>
        <dbReference type="Pfam" id="PF00668"/>
    </source>
</evidence>
<accession>A0ABU0WJG2</accession>
<dbReference type="InterPro" id="IPR023213">
    <property type="entry name" value="CAT-like_dom_sf"/>
</dbReference>
<evidence type="ECO:0000313" key="3">
    <source>
        <dbReference type="Proteomes" id="UP001227317"/>
    </source>
</evidence>
<reference evidence="2 3" key="1">
    <citation type="submission" date="2023-06" db="EMBL/GenBank/DDBJ databases">
        <title>Azospirillum isscasensis sp.nov, a bacterium isolated from rhizosphere soil of rice.</title>
        <authorList>
            <person name="Wang H."/>
        </authorList>
    </citation>
    <scope>NUCLEOTIDE SEQUENCE [LARGE SCALE GENOMIC DNA]</scope>
    <source>
        <strain evidence="2 3">C340-1</strain>
    </source>
</reference>
<dbReference type="Proteomes" id="UP001227317">
    <property type="component" value="Unassembled WGS sequence"/>
</dbReference>